<reference evidence="1 2" key="1">
    <citation type="submission" date="2017-05" db="EMBL/GenBank/DDBJ databases">
        <authorList>
            <person name="Song R."/>
            <person name="Chenine A.L."/>
            <person name="Ruprecht R.M."/>
        </authorList>
    </citation>
    <scope>NUCLEOTIDE SEQUENCE [LARGE SCALE GENOMIC DNA]</scope>
    <source>
        <strain evidence="1 2">DSM 26136</strain>
    </source>
</reference>
<name>A0A1Y0EK84_9BURK</name>
<dbReference type="OrthoDB" id="6064772at2"/>
<dbReference type="Gene3D" id="3.30.70.100">
    <property type="match status" value="1"/>
</dbReference>
<evidence type="ECO:0000313" key="1">
    <source>
        <dbReference type="EMBL" id="ARU03997.1"/>
    </source>
</evidence>
<protein>
    <submittedName>
        <fullName evidence="1">Antibiotic biosynthesis monooxygenase</fullName>
    </submittedName>
</protein>
<keyword evidence="1" id="KW-0503">Monooxygenase</keyword>
<dbReference type="EMBL" id="CP021455">
    <property type="protein sequence ID" value="ARU03997.1"/>
    <property type="molecule type" value="Genomic_DNA"/>
</dbReference>
<sequence length="114" mass="12551">MSTCYTSTFTFALRDVGDEFHQLDQTIAQAARAIPGYLGEEAWENPATGLMANVYYWRSLEALETLMRHPAHVEAKRRQAEWLNGYHVVIAQVVGSHGDGGVAHPLGTVALPGR</sequence>
<dbReference type="SUPFAM" id="SSF54909">
    <property type="entry name" value="Dimeric alpha+beta barrel"/>
    <property type="match status" value="1"/>
</dbReference>
<dbReference type="GO" id="GO:0004497">
    <property type="term" value="F:monooxygenase activity"/>
    <property type="evidence" value="ECO:0007669"/>
    <property type="project" value="UniProtKB-KW"/>
</dbReference>
<evidence type="ECO:0000313" key="2">
    <source>
        <dbReference type="Proteomes" id="UP000196138"/>
    </source>
</evidence>
<gene>
    <name evidence="1" type="ORF">CCO03_04290</name>
</gene>
<dbReference type="RefSeq" id="WP_087277706.1">
    <property type="nucleotide sequence ID" value="NZ_CP021455.1"/>
</dbReference>
<dbReference type="Proteomes" id="UP000196138">
    <property type="component" value="Chromosome"/>
</dbReference>
<proteinExistence type="predicted"/>
<dbReference type="InterPro" id="IPR011008">
    <property type="entry name" value="Dimeric_a/b-barrel"/>
</dbReference>
<organism evidence="1 2">
    <name type="scientific">Comamonas serinivorans</name>
    <dbReference type="NCBI Taxonomy" id="1082851"/>
    <lineage>
        <taxon>Bacteria</taxon>
        <taxon>Pseudomonadati</taxon>
        <taxon>Pseudomonadota</taxon>
        <taxon>Betaproteobacteria</taxon>
        <taxon>Burkholderiales</taxon>
        <taxon>Comamonadaceae</taxon>
        <taxon>Comamonas</taxon>
    </lineage>
</organism>
<dbReference type="AlphaFoldDB" id="A0A1Y0EK84"/>
<keyword evidence="2" id="KW-1185">Reference proteome</keyword>
<keyword evidence="1" id="KW-0560">Oxidoreductase</keyword>
<accession>A0A1Y0EK84</accession>
<dbReference type="KEGG" id="cser:CCO03_04290"/>